<organism evidence="1">
    <name type="scientific">marine sediment metagenome</name>
    <dbReference type="NCBI Taxonomy" id="412755"/>
    <lineage>
        <taxon>unclassified sequences</taxon>
        <taxon>metagenomes</taxon>
        <taxon>ecological metagenomes</taxon>
    </lineage>
</organism>
<sequence>KKKEFYQKYYSTFYDSYDTTIEKEVLRKIAYSYLSI</sequence>
<reference evidence="1" key="1">
    <citation type="journal article" date="2014" name="Front. Microbiol.">
        <title>High frequency of phylogenetically diverse reductive dehalogenase-homologous genes in deep subseafloor sedimentary metagenomes.</title>
        <authorList>
            <person name="Kawai M."/>
            <person name="Futagami T."/>
            <person name="Toyoda A."/>
            <person name="Takaki Y."/>
            <person name="Nishi S."/>
            <person name="Hori S."/>
            <person name="Arai W."/>
            <person name="Tsubouchi T."/>
            <person name="Morono Y."/>
            <person name="Uchiyama I."/>
            <person name="Ito T."/>
            <person name="Fujiyama A."/>
            <person name="Inagaki F."/>
            <person name="Takami H."/>
        </authorList>
    </citation>
    <scope>NUCLEOTIDE SEQUENCE</scope>
    <source>
        <strain evidence="1">Expedition CK06-06</strain>
    </source>
</reference>
<dbReference type="EMBL" id="BART01041124">
    <property type="protein sequence ID" value="GAH23375.1"/>
    <property type="molecule type" value="Genomic_DNA"/>
</dbReference>
<dbReference type="AlphaFoldDB" id="X1ESU1"/>
<feature type="non-terminal residue" evidence="1">
    <location>
        <position position="1"/>
    </location>
</feature>
<accession>X1ESU1</accession>
<name>X1ESU1_9ZZZZ</name>
<proteinExistence type="predicted"/>
<comment type="caution">
    <text evidence="1">The sequence shown here is derived from an EMBL/GenBank/DDBJ whole genome shotgun (WGS) entry which is preliminary data.</text>
</comment>
<gene>
    <name evidence="1" type="ORF">S01H4_66417</name>
</gene>
<protein>
    <submittedName>
        <fullName evidence="1">Uncharacterized protein</fullName>
    </submittedName>
</protein>
<evidence type="ECO:0000313" key="1">
    <source>
        <dbReference type="EMBL" id="GAH23375.1"/>
    </source>
</evidence>